<comment type="caution">
    <text evidence="1">The sequence shown here is derived from an EMBL/GenBank/DDBJ whole genome shotgun (WGS) entry which is preliminary data.</text>
</comment>
<dbReference type="RefSeq" id="XP_046014729.1">
    <property type="nucleotide sequence ID" value="XM_046163405.1"/>
</dbReference>
<dbReference type="EMBL" id="JAGTJQ010000003">
    <property type="protein sequence ID" value="KAH7034636.1"/>
    <property type="molecule type" value="Genomic_DNA"/>
</dbReference>
<gene>
    <name evidence="1" type="ORF">B0I36DRAFT_82694</name>
</gene>
<proteinExistence type="predicted"/>
<sequence length="267" mass="30319">MRVRLACLVQRREFKIATGHSYIQHDSLIHGKARCPKQCLVVHISKLISKYKSFAKPVDENVQCDLFCAKEHHDGFGLSLVQPGNDSGPNMLTSVAIATLQASELRAQERQVSFKLHDAQRHASHRSACEAQWLATSDEVVRFEETASFGPLWYMTELVAVDRLPLDIHVRTSEGGTVSQTRRTQLQLVCHSWWMLREPCTPIRPPRIGTRAPATCRRIRRPRHVLPFVPNFVQVSFARVSWFNAITVAPNGVLCMDYPEQGLVRRS</sequence>
<dbReference type="Proteomes" id="UP000756346">
    <property type="component" value="Unassembled WGS sequence"/>
</dbReference>
<accession>A0A9P9BW21</accession>
<dbReference type="AlphaFoldDB" id="A0A9P9BW21"/>
<dbReference type="GeneID" id="70192951"/>
<reference evidence="1" key="1">
    <citation type="journal article" date="2021" name="Nat. Commun.">
        <title>Genetic determinants of endophytism in the Arabidopsis root mycobiome.</title>
        <authorList>
            <person name="Mesny F."/>
            <person name="Miyauchi S."/>
            <person name="Thiergart T."/>
            <person name="Pickel B."/>
            <person name="Atanasova L."/>
            <person name="Karlsson M."/>
            <person name="Huettel B."/>
            <person name="Barry K.W."/>
            <person name="Haridas S."/>
            <person name="Chen C."/>
            <person name="Bauer D."/>
            <person name="Andreopoulos W."/>
            <person name="Pangilinan J."/>
            <person name="LaButti K."/>
            <person name="Riley R."/>
            <person name="Lipzen A."/>
            <person name="Clum A."/>
            <person name="Drula E."/>
            <person name="Henrissat B."/>
            <person name="Kohler A."/>
            <person name="Grigoriev I.V."/>
            <person name="Martin F.M."/>
            <person name="Hacquard S."/>
        </authorList>
    </citation>
    <scope>NUCLEOTIDE SEQUENCE</scope>
    <source>
        <strain evidence="1">MPI-CAGE-CH-0230</strain>
    </source>
</reference>
<keyword evidence="2" id="KW-1185">Reference proteome</keyword>
<name>A0A9P9BW21_9PEZI</name>
<evidence type="ECO:0000313" key="1">
    <source>
        <dbReference type="EMBL" id="KAH7034636.1"/>
    </source>
</evidence>
<protein>
    <submittedName>
        <fullName evidence="1">Uncharacterized protein</fullName>
    </submittedName>
</protein>
<evidence type="ECO:0000313" key="2">
    <source>
        <dbReference type="Proteomes" id="UP000756346"/>
    </source>
</evidence>
<organism evidence="1 2">
    <name type="scientific">Microdochium trichocladiopsis</name>
    <dbReference type="NCBI Taxonomy" id="1682393"/>
    <lineage>
        <taxon>Eukaryota</taxon>
        <taxon>Fungi</taxon>
        <taxon>Dikarya</taxon>
        <taxon>Ascomycota</taxon>
        <taxon>Pezizomycotina</taxon>
        <taxon>Sordariomycetes</taxon>
        <taxon>Xylariomycetidae</taxon>
        <taxon>Xylariales</taxon>
        <taxon>Microdochiaceae</taxon>
        <taxon>Microdochium</taxon>
    </lineage>
</organism>